<gene>
    <name evidence="1" type="ORF">NOR51B_2049</name>
</gene>
<proteinExistence type="predicted"/>
<dbReference type="STRING" id="565045.NOR51B_2049"/>
<organism evidence="1 2">
    <name type="scientific">Luminiphilus syltensis NOR5-1B</name>
    <dbReference type="NCBI Taxonomy" id="565045"/>
    <lineage>
        <taxon>Bacteria</taxon>
        <taxon>Pseudomonadati</taxon>
        <taxon>Pseudomonadota</taxon>
        <taxon>Gammaproteobacteria</taxon>
        <taxon>Cellvibrionales</taxon>
        <taxon>Halieaceae</taxon>
        <taxon>Luminiphilus</taxon>
    </lineage>
</organism>
<dbReference type="Proteomes" id="UP000004699">
    <property type="component" value="Unassembled WGS sequence"/>
</dbReference>
<dbReference type="AlphaFoldDB" id="B8KWT6"/>
<sequence>MKTLIAAYGGDPMRWPEDERDQALTLCHRSATLQQLIKQQQKLDGALDDSLLTNGLSVESILEMTTPPARPVDATTSESDFWNWLLPTSAYQWWKPAVLASAPLLLGIVIGVNYTEESTDWSALDSIVFSPVALGENYE</sequence>
<dbReference type="EMBL" id="DS999411">
    <property type="protein sequence ID" value="EED36101.1"/>
    <property type="molecule type" value="Genomic_DNA"/>
</dbReference>
<accession>B8KWT6</accession>
<dbReference type="HOGENOM" id="CLU_1842701_0_0_6"/>
<protein>
    <submittedName>
        <fullName evidence="1">Uncharacterized protein</fullName>
    </submittedName>
</protein>
<evidence type="ECO:0000313" key="2">
    <source>
        <dbReference type="Proteomes" id="UP000004699"/>
    </source>
</evidence>
<evidence type="ECO:0000313" key="1">
    <source>
        <dbReference type="EMBL" id="EED36101.1"/>
    </source>
</evidence>
<reference evidence="2" key="1">
    <citation type="journal article" date="2013" name="BMC Microbiol.">
        <title>Taxonomy and evolution of bacteriochlorophyll a-containing members of the OM60/NOR5 clade of marine gammaproteobacteria: description of Luminiphilus syltensis gen. nov., sp. nov., reclassification of Haliea rubra as Pseudohaliea rubra gen. nov., comb. nov., and emendation of Chromatocurvus halotolerans.</title>
        <authorList>
            <person name="Spring S."/>
            <person name="Riedel T."/>
            <person name="Sproer C."/>
            <person name="Yan S."/>
            <person name="Harder J."/>
            <person name="Fuchs B.M."/>
        </authorList>
    </citation>
    <scope>NUCLEOTIDE SEQUENCE [LARGE SCALE GENOMIC DNA]</scope>
    <source>
        <strain evidence="2">NOR51-B</strain>
    </source>
</reference>
<name>B8KWT6_9GAMM</name>
<keyword evidence="2" id="KW-1185">Reference proteome</keyword>